<sequence length="444" mass="48825">MASRTSLEKPLGDIELVEDAPQPSMRQFYAPQSIEEQALDRSINLKLDCIILPVLALNFMLCGIDKTNIGNAATTTFAKDAHLKPNDISNAVSLLSVTFVTLQPLSTIIGRRIGVKYWISIMMLAWGSICMGHAGIKNSGTLIALRLLLGVAEAGFVPSVFFYLSTWYPKYHLAFRLGLFAGMYSIAGAFSGLIAYGVFQIKHSKFKGWQLLFLIEGGCTLGMAILSFFMLPANQKSAWFLSKAERAHAIHRMDVDVMKVYEVDAEGNQIKATRMVSMRDIKDVVLDWKKLLTVVFNILATLPVSAFGTFLPLVVKGMGYSGVKANLMSVSPFVVGAFGLFAFVYSSDHFHERSLHTICSMFLALIGLIVMFTSTDPSLRYGFTHICLAGAFSAGPSSSPGSRITRFSSVPEVLSLVSMDIVTSQGLLQDNYLKRNMRRVMGTR</sequence>
<dbReference type="InterPro" id="IPR036259">
    <property type="entry name" value="MFS_trans_sf"/>
</dbReference>
<dbReference type="PANTHER" id="PTHR43791">
    <property type="entry name" value="PERMEASE-RELATED"/>
    <property type="match status" value="1"/>
</dbReference>
<evidence type="ECO:0000313" key="9">
    <source>
        <dbReference type="Proteomes" id="UP000070700"/>
    </source>
</evidence>
<dbReference type="GO" id="GO:0022857">
    <property type="term" value="F:transmembrane transporter activity"/>
    <property type="evidence" value="ECO:0007669"/>
    <property type="project" value="InterPro"/>
</dbReference>
<reference evidence="8 9" key="1">
    <citation type="submission" date="2015-10" db="EMBL/GenBank/DDBJ databases">
        <title>Full genome of DAOMC 229536 Phialocephala scopiformis, a fungal endophyte of spruce producing the potent anti-insectan compound rugulosin.</title>
        <authorList>
            <consortium name="DOE Joint Genome Institute"/>
            <person name="Walker A.K."/>
            <person name="Frasz S.L."/>
            <person name="Seifert K.A."/>
            <person name="Miller J.D."/>
            <person name="Mondo S.J."/>
            <person name="Labutti K."/>
            <person name="Lipzen A."/>
            <person name="Dockter R."/>
            <person name="Kennedy M."/>
            <person name="Grigoriev I.V."/>
            <person name="Spatafora J.W."/>
        </authorList>
    </citation>
    <scope>NUCLEOTIDE SEQUENCE [LARGE SCALE GENOMIC DNA]</scope>
    <source>
        <strain evidence="8 9">CBS 120377</strain>
    </source>
</reference>
<dbReference type="KEGG" id="psco:LY89DRAFT_689199"/>
<evidence type="ECO:0000256" key="1">
    <source>
        <dbReference type="ARBA" id="ARBA00004141"/>
    </source>
</evidence>
<feature type="transmembrane region" description="Helical" evidence="6">
    <location>
        <begin position="177"/>
        <end position="199"/>
    </location>
</feature>
<comment type="subcellular location">
    <subcellularLocation>
        <location evidence="1">Membrane</location>
        <topology evidence="1">Multi-pass membrane protein</topology>
    </subcellularLocation>
</comment>
<evidence type="ECO:0000256" key="3">
    <source>
        <dbReference type="ARBA" id="ARBA00022692"/>
    </source>
</evidence>
<dbReference type="Gene3D" id="1.20.1250.20">
    <property type="entry name" value="MFS general substrate transporter like domains"/>
    <property type="match status" value="2"/>
</dbReference>
<evidence type="ECO:0000256" key="6">
    <source>
        <dbReference type="SAM" id="Phobius"/>
    </source>
</evidence>
<keyword evidence="9" id="KW-1185">Reference proteome</keyword>
<proteinExistence type="predicted"/>
<evidence type="ECO:0000256" key="4">
    <source>
        <dbReference type="ARBA" id="ARBA00022989"/>
    </source>
</evidence>
<feature type="transmembrane region" description="Helical" evidence="6">
    <location>
        <begin position="353"/>
        <end position="372"/>
    </location>
</feature>
<dbReference type="InParanoid" id="A0A194WTN4"/>
<feature type="transmembrane region" description="Helical" evidence="6">
    <location>
        <begin position="115"/>
        <end position="136"/>
    </location>
</feature>
<gene>
    <name evidence="8" type="ORF">LY89DRAFT_689199</name>
</gene>
<dbReference type="PANTHER" id="PTHR43791:SF21">
    <property type="entry name" value="MAJOR FACILITATOR SUPERFAMILY (MFS) PROFILE DOMAIN-CONTAINING PROTEIN"/>
    <property type="match status" value="1"/>
</dbReference>
<dbReference type="GO" id="GO:0016020">
    <property type="term" value="C:membrane"/>
    <property type="evidence" value="ECO:0007669"/>
    <property type="project" value="UniProtKB-SubCell"/>
</dbReference>
<organism evidence="8 9">
    <name type="scientific">Mollisia scopiformis</name>
    <name type="common">Conifer needle endophyte fungus</name>
    <name type="synonym">Phialocephala scopiformis</name>
    <dbReference type="NCBI Taxonomy" id="149040"/>
    <lineage>
        <taxon>Eukaryota</taxon>
        <taxon>Fungi</taxon>
        <taxon>Dikarya</taxon>
        <taxon>Ascomycota</taxon>
        <taxon>Pezizomycotina</taxon>
        <taxon>Leotiomycetes</taxon>
        <taxon>Helotiales</taxon>
        <taxon>Mollisiaceae</taxon>
        <taxon>Mollisia</taxon>
    </lineage>
</organism>
<protein>
    <submittedName>
        <fullName evidence="8">MFS general substrate transporter</fullName>
    </submittedName>
</protein>
<feature type="domain" description="Major facilitator superfamily (MFS) profile" evidence="7">
    <location>
        <begin position="51"/>
        <end position="444"/>
    </location>
</feature>
<dbReference type="PROSITE" id="PS50850">
    <property type="entry name" value="MFS"/>
    <property type="match status" value="1"/>
</dbReference>
<feature type="transmembrane region" description="Helical" evidence="6">
    <location>
        <begin position="211"/>
        <end position="231"/>
    </location>
</feature>
<keyword evidence="2" id="KW-0813">Transport</keyword>
<dbReference type="AlphaFoldDB" id="A0A194WTN4"/>
<name>A0A194WTN4_MOLSC</name>
<evidence type="ECO:0000256" key="5">
    <source>
        <dbReference type="ARBA" id="ARBA00023136"/>
    </source>
</evidence>
<dbReference type="SUPFAM" id="SSF103473">
    <property type="entry name" value="MFS general substrate transporter"/>
    <property type="match status" value="1"/>
</dbReference>
<evidence type="ECO:0000259" key="7">
    <source>
        <dbReference type="PROSITE" id="PS50850"/>
    </source>
</evidence>
<dbReference type="OrthoDB" id="2985014at2759"/>
<accession>A0A194WTN4</accession>
<evidence type="ECO:0000256" key="2">
    <source>
        <dbReference type="ARBA" id="ARBA00022448"/>
    </source>
</evidence>
<dbReference type="Pfam" id="PF07690">
    <property type="entry name" value="MFS_1"/>
    <property type="match status" value="1"/>
</dbReference>
<feature type="transmembrane region" description="Helical" evidence="6">
    <location>
        <begin position="294"/>
        <end position="315"/>
    </location>
</feature>
<dbReference type="InterPro" id="IPR020846">
    <property type="entry name" value="MFS_dom"/>
</dbReference>
<feature type="transmembrane region" description="Helical" evidence="6">
    <location>
        <begin position="143"/>
        <end position="165"/>
    </location>
</feature>
<dbReference type="GeneID" id="28825587"/>
<feature type="transmembrane region" description="Helical" evidence="6">
    <location>
        <begin position="327"/>
        <end position="347"/>
    </location>
</feature>
<keyword evidence="4 6" id="KW-1133">Transmembrane helix</keyword>
<dbReference type="Proteomes" id="UP000070700">
    <property type="component" value="Unassembled WGS sequence"/>
</dbReference>
<dbReference type="InterPro" id="IPR011701">
    <property type="entry name" value="MFS"/>
</dbReference>
<evidence type="ECO:0000313" key="8">
    <source>
        <dbReference type="EMBL" id="KUJ11320.1"/>
    </source>
</evidence>
<keyword evidence="5 6" id="KW-0472">Membrane</keyword>
<dbReference type="RefSeq" id="XP_018065675.1">
    <property type="nucleotide sequence ID" value="XM_018215861.1"/>
</dbReference>
<dbReference type="EMBL" id="KQ947427">
    <property type="protein sequence ID" value="KUJ11320.1"/>
    <property type="molecule type" value="Genomic_DNA"/>
</dbReference>
<keyword evidence="3 6" id="KW-0812">Transmembrane</keyword>